<protein>
    <submittedName>
        <fullName evidence="1">Uncharacterized protein</fullName>
    </submittedName>
</protein>
<dbReference type="AlphaFoldDB" id="A0A1F6T7E5"/>
<comment type="caution">
    <text evidence="1">The sequence shown here is derived from an EMBL/GenBank/DDBJ whole genome shotgun (WGS) entry which is preliminary data.</text>
</comment>
<evidence type="ECO:0000313" key="1">
    <source>
        <dbReference type="EMBL" id="OGI41050.1"/>
    </source>
</evidence>
<name>A0A1F6T7E5_9PROT</name>
<sequence length="191" mass="21882">MALRMKTRFRRGGKKTPAERASVVAFNFWKLAQEMYRRMHKEDFKFGSDEQVSAAMITETLAFLVQVADRLVYGQIPEDERQQFVTALGIKLAETMQMNLSDLHGPKDYQTPFIRTLNERFGDYAEFDFSGAQPGYGFLRYFAEQVSNAFAVTDSKWIIEQIIEIEAPEILQHAKKLVHEVMGVVITSGKS</sequence>
<proteinExistence type="predicted"/>
<evidence type="ECO:0000313" key="2">
    <source>
        <dbReference type="Proteomes" id="UP000178379"/>
    </source>
</evidence>
<gene>
    <name evidence="1" type="ORF">A2140_09595</name>
</gene>
<dbReference type="Proteomes" id="UP000178379">
    <property type="component" value="Unassembled WGS sequence"/>
</dbReference>
<organism evidence="1 2">
    <name type="scientific">Candidatus Muproteobacteria bacterium RBG_16_62_13</name>
    <dbReference type="NCBI Taxonomy" id="1817756"/>
    <lineage>
        <taxon>Bacteria</taxon>
        <taxon>Pseudomonadati</taxon>
        <taxon>Pseudomonadota</taxon>
        <taxon>Candidatus Muproteobacteria</taxon>
    </lineage>
</organism>
<dbReference type="EMBL" id="MFSQ01000040">
    <property type="protein sequence ID" value="OGI41050.1"/>
    <property type="molecule type" value="Genomic_DNA"/>
</dbReference>
<reference evidence="1 2" key="1">
    <citation type="journal article" date="2016" name="Nat. Commun.">
        <title>Thousands of microbial genomes shed light on interconnected biogeochemical processes in an aquifer system.</title>
        <authorList>
            <person name="Anantharaman K."/>
            <person name="Brown C.T."/>
            <person name="Hug L.A."/>
            <person name="Sharon I."/>
            <person name="Castelle C.J."/>
            <person name="Probst A.J."/>
            <person name="Thomas B.C."/>
            <person name="Singh A."/>
            <person name="Wilkins M.J."/>
            <person name="Karaoz U."/>
            <person name="Brodie E.L."/>
            <person name="Williams K.H."/>
            <person name="Hubbard S.S."/>
            <person name="Banfield J.F."/>
        </authorList>
    </citation>
    <scope>NUCLEOTIDE SEQUENCE [LARGE SCALE GENOMIC DNA]</scope>
</reference>
<accession>A0A1F6T7E5</accession>